<sequence precursor="true">MKILALLLLLPSMALASGVDSLHNFLLHSHTLRAQFTQMVVDRNGKQVQNASGLMQFSRPGKFRWVYEKPYAQLIVGDGVKVWMFDADLNQVTVKKLDKALGSTPAALLAGNNEIERNFDLIDGGRGEGLEWVEASPRTQDGSFEKIRLAFRDGTLAVMELRDHFGQTTTIRFLQLELNPKLAAKLFVFTPPAGADVVGD</sequence>
<dbReference type="PANTHER" id="PTHR35869:SF1">
    <property type="entry name" value="OUTER-MEMBRANE LIPOPROTEIN CARRIER PROTEIN"/>
    <property type="match status" value="1"/>
</dbReference>
<dbReference type="GO" id="GO:0042953">
    <property type="term" value="P:lipoprotein transport"/>
    <property type="evidence" value="ECO:0007669"/>
    <property type="project" value="InterPro"/>
</dbReference>
<keyword evidence="5 10" id="KW-0813">Transport</keyword>
<evidence type="ECO:0000256" key="4">
    <source>
        <dbReference type="ARBA" id="ARBA00014035"/>
    </source>
</evidence>
<keyword evidence="6 10" id="KW-0732">Signal</keyword>
<keyword evidence="11" id="KW-0449">Lipoprotein</keyword>
<dbReference type="SUPFAM" id="SSF89392">
    <property type="entry name" value="Prokaryotic lipoproteins and lipoprotein localization factors"/>
    <property type="match status" value="1"/>
</dbReference>
<evidence type="ECO:0000256" key="9">
    <source>
        <dbReference type="ARBA" id="ARBA00023186"/>
    </source>
</evidence>
<evidence type="ECO:0000256" key="2">
    <source>
        <dbReference type="ARBA" id="ARBA00007615"/>
    </source>
</evidence>
<comment type="subunit">
    <text evidence="3 10">Monomer.</text>
</comment>
<gene>
    <name evidence="10 11" type="primary">lolA</name>
    <name evidence="11" type="ORF">SKTS_20730</name>
</gene>
<dbReference type="InterPro" id="IPR004564">
    <property type="entry name" value="OM_lipoprot_carrier_LolA-like"/>
</dbReference>
<comment type="function">
    <text evidence="10">Participates in the translocation of lipoproteins from the inner membrane to the outer membrane. Only forms a complex with a lipoprotein if the residue after the N-terminal Cys is not an aspartate (The Asp acts as a targeting signal to indicate that the lipoprotein should stay in the inner membrane).</text>
</comment>
<dbReference type="Gene3D" id="2.50.20.10">
    <property type="entry name" value="Lipoprotein localisation LolA/LolB/LppX"/>
    <property type="match status" value="1"/>
</dbReference>
<dbReference type="NCBIfam" id="TIGR00547">
    <property type="entry name" value="lolA"/>
    <property type="match status" value="1"/>
</dbReference>
<feature type="chain" id="PRO_5026410439" description="Outer-membrane lipoprotein carrier protein" evidence="10">
    <location>
        <begin position="17"/>
        <end position="200"/>
    </location>
</feature>
<dbReference type="GO" id="GO:0042597">
    <property type="term" value="C:periplasmic space"/>
    <property type="evidence" value="ECO:0007669"/>
    <property type="project" value="UniProtKB-SubCell"/>
</dbReference>
<keyword evidence="7 10" id="KW-0574">Periplasm</keyword>
<evidence type="ECO:0000256" key="1">
    <source>
        <dbReference type="ARBA" id="ARBA00004418"/>
    </source>
</evidence>
<feature type="signal peptide" evidence="10">
    <location>
        <begin position="1"/>
        <end position="16"/>
    </location>
</feature>
<keyword evidence="9 10" id="KW-0143">Chaperone</keyword>
<evidence type="ECO:0000256" key="5">
    <source>
        <dbReference type="ARBA" id="ARBA00022448"/>
    </source>
</evidence>
<reference evidence="12" key="1">
    <citation type="submission" date="2020-03" db="EMBL/GenBank/DDBJ databases">
        <title>Complete genome sequence of sulfur-oxidizing bacterium skT11.</title>
        <authorList>
            <person name="Kanda M."/>
            <person name="Kojima H."/>
            <person name="Fukui M."/>
        </authorList>
    </citation>
    <scope>NUCLEOTIDE SEQUENCE [LARGE SCALE GENOMIC DNA]</scope>
    <source>
        <strain evidence="12">skT11</strain>
    </source>
</reference>
<dbReference type="KEGG" id="slac:SKTS_20730"/>
<evidence type="ECO:0000256" key="7">
    <source>
        <dbReference type="ARBA" id="ARBA00022764"/>
    </source>
</evidence>
<organism evidence="11 12">
    <name type="scientific">Sulfurimicrobium lacus</name>
    <dbReference type="NCBI Taxonomy" id="2715678"/>
    <lineage>
        <taxon>Bacteria</taxon>
        <taxon>Pseudomonadati</taxon>
        <taxon>Pseudomonadota</taxon>
        <taxon>Betaproteobacteria</taxon>
        <taxon>Nitrosomonadales</taxon>
        <taxon>Sulfuricellaceae</taxon>
        <taxon>Sulfurimicrobium</taxon>
    </lineage>
</organism>
<dbReference type="InterPro" id="IPR029046">
    <property type="entry name" value="LolA/LolB/LppX"/>
</dbReference>
<keyword evidence="12" id="KW-1185">Reference proteome</keyword>
<evidence type="ECO:0000256" key="3">
    <source>
        <dbReference type="ARBA" id="ARBA00011245"/>
    </source>
</evidence>
<name>A0A6F8VDL5_9PROT</name>
<dbReference type="GO" id="GO:0044874">
    <property type="term" value="P:lipoprotein localization to outer membrane"/>
    <property type="evidence" value="ECO:0007669"/>
    <property type="project" value="UniProtKB-UniRule"/>
</dbReference>
<evidence type="ECO:0000256" key="6">
    <source>
        <dbReference type="ARBA" id="ARBA00022729"/>
    </source>
</evidence>
<dbReference type="Pfam" id="PF03548">
    <property type="entry name" value="LolA"/>
    <property type="match status" value="1"/>
</dbReference>
<dbReference type="CDD" id="cd16325">
    <property type="entry name" value="LolA"/>
    <property type="match status" value="1"/>
</dbReference>
<protein>
    <recommendedName>
        <fullName evidence="4 10">Outer-membrane lipoprotein carrier protein</fullName>
    </recommendedName>
</protein>
<evidence type="ECO:0000256" key="10">
    <source>
        <dbReference type="HAMAP-Rule" id="MF_00240"/>
    </source>
</evidence>
<dbReference type="HAMAP" id="MF_00240">
    <property type="entry name" value="LolA"/>
    <property type="match status" value="1"/>
</dbReference>
<keyword evidence="8 10" id="KW-0653">Protein transport</keyword>
<dbReference type="Proteomes" id="UP000502260">
    <property type="component" value="Chromosome"/>
</dbReference>
<evidence type="ECO:0000313" key="11">
    <source>
        <dbReference type="EMBL" id="BCB27187.1"/>
    </source>
</evidence>
<comment type="similarity">
    <text evidence="2 10">Belongs to the LolA family.</text>
</comment>
<evidence type="ECO:0000313" key="12">
    <source>
        <dbReference type="Proteomes" id="UP000502260"/>
    </source>
</evidence>
<dbReference type="InterPro" id="IPR018323">
    <property type="entry name" value="OM_lipoprot_carrier_LolA_Pbac"/>
</dbReference>
<proteinExistence type="inferred from homology"/>
<evidence type="ECO:0000256" key="8">
    <source>
        <dbReference type="ARBA" id="ARBA00022927"/>
    </source>
</evidence>
<dbReference type="PANTHER" id="PTHR35869">
    <property type="entry name" value="OUTER-MEMBRANE LIPOPROTEIN CARRIER PROTEIN"/>
    <property type="match status" value="1"/>
</dbReference>
<dbReference type="AlphaFoldDB" id="A0A6F8VDL5"/>
<dbReference type="EMBL" id="AP022853">
    <property type="protein sequence ID" value="BCB27187.1"/>
    <property type="molecule type" value="Genomic_DNA"/>
</dbReference>
<comment type="subcellular location">
    <subcellularLocation>
        <location evidence="1 10">Periplasm</location>
    </subcellularLocation>
</comment>
<accession>A0A6F8VDL5</accession>
<dbReference type="RefSeq" id="WP_173064356.1">
    <property type="nucleotide sequence ID" value="NZ_AP022853.1"/>
</dbReference>